<evidence type="ECO:0000256" key="2">
    <source>
        <dbReference type="ARBA" id="ARBA00022729"/>
    </source>
</evidence>
<dbReference type="InterPro" id="IPR000917">
    <property type="entry name" value="Sulfatase_N"/>
</dbReference>
<evidence type="ECO:0000313" key="7">
    <source>
        <dbReference type="EMBL" id="TQV86330.1"/>
    </source>
</evidence>
<feature type="domain" description="Sulfatase N-terminal" evidence="6">
    <location>
        <begin position="24"/>
        <end position="356"/>
    </location>
</feature>
<dbReference type="PROSITE" id="PS00523">
    <property type="entry name" value="SULFATASE_1"/>
    <property type="match status" value="1"/>
</dbReference>
<keyword evidence="3" id="KW-0378">Hydrolase</keyword>
<dbReference type="PANTHER" id="PTHR43108">
    <property type="entry name" value="N-ACETYLGLUCOSAMINE-6-SULFATASE FAMILY MEMBER"/>
    <property type="match status" value="1"/>
</dbReference>
<dbReference type="AlphaFoldDB" id="A0A545UA45"/>
<dbReference type="Proteomes" id="UP000319732">
    <property type="component" value="Unassembled WGS sequence"/>
</dbReference>
<dbReference type="SUPFAM" id="SSF53649">
    <property type="entry name" value="Alkaline phosphatase-like"/>
    <property type="match status" value="1"/>
</dbReference>
<evidence type="ECO:0000256" key="3">
    <source>
        <dbReference type="ARBA" id="ARBA00022801"/>
    </source>
</evidence>
<evidence type="ECO:0000256" key="1">
    <source>
        <dbReference type="ARBA" id="ARBA00008779"/>
    </source>
</evidence>
<dbReference type="InterPro" id="IPR017850">
    <property type="entry name" value="Alkaline_phosphatase_core_sf"/>
</dbReference>
<dbReference type="CDD" id="cd16031">
    <property type="entry name" value="G6S_like"/>
    <property type="match status" value="1"/>
</dbReference>
<feature type="signal peptide" evidence="5">
    <location>
        <begin position="1"/>
        <end position="22"/>
    </location>
</feature>
<keyword evidence="8" id="KW-1185">Reference proteome</keyword>
<evidence type="ECO:0000313" key="8">
    <source>
        <dbReference type="Proteomes" id="UP000319732"/>
    </source>
</evidence>
<dbReference type="PANTHER" id="PTHR43108:SF8">
    <property type="entry name" value="SD21168P"/>
    <property type="match status" value="1"/>
</dbReference>
<comment type="similarity">
    <text evidence="1">Belongs to the sulfatase family.</text>
</comment>
<protein>
    <submittedName>
        <fullName evidence="7">Sulfatase</fullName>
    </submittedName>
</protein>
<dbReference type="GO" id="GO:0016787">
    <property type="term" value="F:hydrolase activity"/>
    <property type="evidence" value="ECO:0007669"/>
    <property type="project" value="UniProtKB-KW"/>
</dbReference>
<gene>
    <name evidence="7" type="ORF">FKG94_01445</name>
</gene>
<dbReference type="PROSITE" id="PS00149">
    <property type="entry name" value="SULFATASE_2"/>
    <property type="match status" value="1"/>
</dbReference>
<sequence length="479" mass="54678">MRRLAAAGLVLGLLSLAGAAQAKKNVIFILSDDHRYDFMSFIEAAPDFLSTPALDRMAAEGMHLRNAFVTTSLCSPSRASILTGQYAHRHGVVDNSSPVPQGTRFFPRDLQKVGYRTAFIGKWHMGEEDDRPRPGFDHWVSFRGQGVYENPTLNVNGRRVERRGYVTDLLTDYAVEWLQSQRGSKAPFFLYLSHKAVHAEFIPAPRHLGRYGEAKTRFPATMANTERNYRGKPKWVREQRYSWHGVDYPYHGQLDDFDGFYRRYAETLLAVDDSVARLLAYLGQHDLAKDTLVMYMGDNGFLLGEHGLIDKRNAYEASIRVPMLAWAPGFIRAGTVADTLVRNIDVAPTLLALAGADTSIATDGESFLPLLRGRPRRSLQREFLYEYYWEHAFPHTPTTFALRGERFKYIYYHGVWDRAELYDLEADPEERHNLAEIPAFVGTAKTMHERLFDRLEADNAMQVPLRRSHWQAGERLLGK</sequence>
<comment type="caution">
    <text evidence="7">The sequence shown here is derived from an EMBL/GenBank/DDBJ whole genome shotgun (WGS) entry which is preliminary data.</text>
</comment>
<dbReference type="Pfam" id="PF00884">
    <property type="entry name" value="Sulfatase"/>
    <property type="match status" value="1"/>
</dbReference>
<reference evidence="7 8" key="1">
    <citation type="submission" date="2019-06" db="EMBL/GenBank/DDBJ databases">
        <title>Whole genome sequence for Cellvibrionaceae sp. R142.</title>
        <authorList>
            <person name="Wang G."/>
        </authorList>
    </citation>
    <scope>NUCLEOTIDE SEQUENCE [LARGE SCALE GENOMIC DNA]</scope>
    <source>
        <strain evidence="7 8">R142</strain>
    </source>
</reference>
<keyword evidence="4" id="KW-0325">Glycoprotein</keyword>
<dbReference type="Gene3D" id="3.40.720.10">
    <property type="entry name" value="Alkaline Phosphatase, subunit A"/>
    <property type="match status" value="1"/>
</dbReference>
<keyword evidence="2 5" id="KW-0732">Signal</keyword>
<proteinExistence type="inferred from homology"/>
<evidence type="ECO:0000256" key="5">
    <source>
        <dbReference type="SAM" id="SignalP"/>
    </source>
</evidence>
<organism evidence="7 8">
    <name type="scientific">Exilibacterium tricleocarpae</name>
    <dbReference type="NCBI Taxonomy" id="2591008"/>
    <lineage>
        <taxon>Bacteria</taxon>
        <taxon>Pseudomonadati</taxon>
        <taxon>Pseudomonadota</taxon>
        <taxon>Gammaproteobacteria</taxon>
        <taxon>Cellvibrionales</taxon>
        <taxon>Cellvibrionaceae</taxon>
        <taxon>Exilibacterium</taxon>
    </lineage>
</organism>
<name>A0A545UA45_9GAMM</name>
<dbReference type="EMBL" id="VHSG01000002">
    <property type="protein sequence ID" value="TQV86330.1"/>
    <property type="molecule type" value="Genomic_DNA"/>
</dbReference>
<accession>A0A545UA45</accession>
<dbReference type="OrthoDB" id="974590at2"/>
<feature type="chain" id="PRO_5022149701" evidence="5">
    <location>
        <begin position="23"/>
        <end position="479"/>
    </location>
</feature>
<evidence type="ECO:0000256" key="4">
    <source>
        <dbReference type="ARBA" id="ARBA00023180"/>
    </source>
</evidence>
<evidence type="ECO:0000259" key="6">
    <source>
        <dbReference type="Pfam" id="PF00884"/>
    </source>
</evidence>
<dbReference type="InterPro" id="IPR024607">
    <property type="entry name" value="Sulfatase_CS"/>
</dbReference>